<dbReference type="AlphaFoldDB" id="A0A0H2L390"/>
<comment type="caution">
    <text evidence="3">The sequence shown here is derived from an EMBL/GenBank/DDBJ whole genome shotgun (WGS) entry which is preliminary data.</text>
</comment>
<dbReference type="Proteomes" id="UP000035265">
    <property type="component" value="Unassembled WGS sequence"/>
</dbReference>
<dbReference type="RefSeq" id="WP_052877602.1">
    <property type="nucleotide sequence ID" value="NZ_JNBQ01000012.1"/>
</dbReference>
<proteinExistence type="predicted"/>
<dbReference type="PANTHER" id="PTHR40076">
    <property type="entry name" value="MEMBRANE PROTEIN-RELATED"/>
    <property type="match status" value="1"/>
</dbReference>
<feature type="transmembrane region" description="Helical" evidence="2">
    <location>
        <begin position="277"/>
        <end position="300"/>
    </location>
</feature>
<evidence type="ECO:0000256" key="2">
    <source>
        <dbReference type="SAM" id="Phobius"/>
    </source>
</evidence>
<dbReference type="EMBL" id="JNBQ01000012">
    <property type="protein sequence ID" value="KLN34597.1"/>
    <property type="molecule type" value="Genomic_DNA"/>
</dbReference>
<sequence>MTDPTNPGGQPPRDDEPTPTDGSGTPQQPAEPPAGPAPDQPAGPPPTTPDAPPASPYGPGDATPQDPAAPPSGPPAWGGPQDPAAPPSGPPAYGAPGAYGAPAGAPGDPTAPGPTAPPPGAYPPPSGAYPPPPGSYPQAAGGYGAQPGYTGPAFAVGEAISYGWRKVTSNLGPWILVALIFIAVNVAWSWISGGFDQFQDQYDFTDTNFAAVSGITFTSILLGIVGTVIGYLITAFFTRGALDEVDGRRPDVAAFFRIGNVVNVLLAALIVGILTGIGFVLCILPGFAVLLFSAFVYYVALDQGVDAITAIRTSFSLVAKNFGQVFLLLLALFGINILGAIPCGLGLFVTIPLSYVAVGFAYRRLTGGVPAA</sequence>
<feature type="compositionally biased region" description="Pro residues" evidence="1">
    <location>
        <begin position="109"/>
        <end position="135"/>
    </location>
</feature>
<feature type="transmembrane region" description="Helical" evidence="2">
    <location>
        <begin position="211"/>
        <end position="233"/>
    </location>
</feature>
<dbReference type="PANTHER" id="PTHR40076:SF1">
    <property type="entry name" value="MEMBRANE PROTEIN"/>
    <property type="match status" value="1"/>
</dbReference>
<name>A0A0H2L390_9MICO</name>
<dbReference type="PATRIC" id="fig|264251.5.peg.2314"/>
<evidence type="ECO:0000256" key="1">
    <source>
        <dbReference type="SAM" id="MobiDB-lite"/>
    </source>
</evidence>
<feature type="transmembrane region" description="Helical" evidence="2">
    <location>
        <begin position="254"/>
        <end position="271"/>
    </location>
</feature>
<keyword evidence="2" id="KW-0812">Transmembrane</keyword>
<feature type="transmembrane region" description="Helical" evidence="2">
    <location>
        <begin position="321"/>
        <end position="339"/>
    </location>
</feature>
<feature type="region of interest" description="Disordered" evidence="1">
    <location>
        <begin position="1"/>
        <end position="140"/>
    </location>
</feature>
<dbReference type="InterPro" id="IPR010380">
    <property type="entry name" value="DUF975"/>
</dbReference>
<evidence type="ECO:0000313" key="4">
    <source>
        <dbReference type="Proteomes" id="UP000035265"/>
    </source>
</evidence>
<accession>A0A0H2L390</accession>
<keyword evidence="4" id="KW-1185">Reference proteome</keyword>
<evidence type="ECO:0000313" key="3">
    <source>
        <dbReference type="EMBL" id="KLN34597.1"/>
    </source>
</evidence>
<feature type="transmembrane region" description="Helical" evidence="2">
    <location>
        <begin position="345"/>
        <end position="362"/>
    </location>
</feature>
<feature type="compositionally biased region" description="Pro residues" evidence="1">
    <location>
        <begin position="29"/>
        <end position="56"/>
    </location>
</feature>
<reference evidence="3 4" key="1">
    <citation type="submission" date="2014-05" db="EMBL/GenBank/DDBJ databases">
        <title>Cellulosimicrobium funkei U11 genome.</title>
        <authorList>
            <person name="Hu C."/>
            <person name="Gong Y."/>
            <person name="Wan W."/>
            <person name="Jiang M."/>
        </authorList>
    </citation>
    <scope>NUCLEOTIDE SEQUENCE [LARGE SCALE GENOMIC DNA]</scope>
    <source>
        <strain evidence="3 4">U11</strain>
    </source>
</reference>
<feature type="transmembrane region" description="Helical" evidence="2">
    <location>
        <begin position="171"/>
        <end position="191"/>
    </location>
</feature>
<dbReference type="STRING" id="264251.FB00_11370"/>
<organism evidence="3 4">
    <name type="scientific">Cellulosimicrobium funkei</name>
    <dbReference type="NCBI Taxonomy" id="264251"/>
    <lineage>
        <taxon>Bacteria</taxon>
        <taxon>Bacillati</taxon>
        <taxon>Actinomycetota</taxon>
        <taxon>Actinomycetes</taxon>
        <taxon>Micrococcales</taxon>
        <taxon>Promicromonosporaceae</taxon>
        <taxon>Cellulosimicrobium</taxon>
    </lineage>
</organism>
<keyword evidence="2" id="KW-0472">Membrane</keyword>
<gene>
    <name evidence="3" type="ORF">FB00_11370</name>
</gene>
<feature type="compositionally biased region" description="Low complexity" evidence="1">
    <location>
        <begin position="91"/>
        <end position="108"/>
    </location>
</feature>
<keyword evidence="2" id="KW-1133">Transmembrane helix</keyword>
<protein>
    <recommendedName>
        <fullName evidence="5">Integral membrane protein</fullName>
    </recommendedName>
</protein>
<evidence type="ECO:0008006" key="5">
    <source>
        <dbReference type="Google" id="ProtNLM"/>
    </source>
</evidence>